<evidence type="ECO:0000259" key="3">
    <source>
        <dbReference type="Pfam" id="PF05065"/>
    </source>
</evidence>
<organism evidence="4 5">
    <name type="scientific">Candidatus Wallbacteria bacterium HGW-Wallbacteria-1</name>
    <dbReference type="NCBI Taxonomy" id="2013854"/>
    <lineage>
        <taxon>Bacteria</taxon>
        <taxon>Candidatus Walliibacteriota</taxon>
    </lineage>
</organism>
<evidence type="ECO:0000256" key="1">
    <source>
        <dbReference type="ARBA" id="ARBA00004328"/>
    </source>
</evidence>
<dbReference type="EMBL" id="PGXC01000110">
    <property type="protein sequence ID" value="PKK87777.1"/>
    <property type="molecule type" value="Genomic_DNA"/>
</dbReference>
<dbReference type="NCBIfam" id="TIGR01554">
    <property type="entry name" value="major_cap_HK97"/>
    <property type="match status" value="1"/>
</dbReference>
<dbReference type="Pfam" id="PF05065">
    <property type="entry name" value="Phage_capsid"/>
    <property type="match status" value="1"/>
</dbReference>
<feature type="domain" description="Phage capsid-like C-terminal" evidence="3">
    <location>
        <begin position="155"/>
        <end position="440"/>
    </location>
</feature>
<evidence type="ECO:0000313" key="4">
    <source>
        <dbReference type="EMBL" id="PKK87777.1"/>
    </source>
</evidence>
<name>A0A2N1PHH4_9BACT</name>
<proteinExistence type="predicted"/>
<accession>A0A2N1PHH4</accession>
<dbReference type="Proteomes" id="UP000233256">
    <property type="component" value="Unassembled WGS sequence"/>
</dbReference>
<dbReference type="SUPFAM" id="SSF56563">
    <property type="entry name" value="Major capsid protein gp5"/>
    <property type="match status" value="1"/>
</dbReference>
<gene>
    <name evidence="4" type="ORF">CVV64_21575</name>
</gene>
<feature type="region of interest" description="Disordered" evidence="2">
    <location>
        <begin position="89"/>
        <end position="108"/>
    </location>
</feature>
<evidence type="ECO:0000313" key="5">
    <source>
        <dbReference type="Proteomes" id="UP000233256"/>
    </source>
</evidence>
<dbReference type="InterPro" id="IPR024455">
    <property type="entry name" value="Phage_capsid"/>
</dbReference>
<comment type="subcellular location">
    <subcellularLocation>
        <location evidence="1">Virion</location>
    </subcellularLocation>
</comment>
<protein>
    <submittedName>
        <fullName evidence="4">Phage major capsid protein</fullName>
    </submittedName>
</protein>
<sequence>MALKVLMRKKALTEKQKELLELRKTSETFPTREINLEKAIEEAETEEEKKVVEEEVEKFEADKAENENAIAEIETEIAGIEAEIEEIERSAPVGAPAEPPKNKEEKRGNIMPMNTRRFFGMTPETRDAFLAREDVRDFIEAVREIKTRGITNGSLSVPEVMLELLRDNMEQYSKLTKYVTLKPVGGTSRENIMGAAPEGVWMEAEGELNELDMSLNQIEVDGYMVGGIIWIHNNLLKDSDIALGSEIMDQLGKAIGKGVDRALLFGTGTKMPVGIVTRLAQTAAPSNWPAFAPAWTDLHTTNIKKLNINGTTGAAFYASLIEALGVAAPNFSDGKAFWVMNRKTHINLMTKALAFDAAAALIAGVNNQMPIIGGSIEEIELVGDNEIIGGFGSVYILAEREGSAIEKSEHARFAQNQTGFKGYARYDGMPVFGEAFVMVSFDNTDAATTSTFETDYANTELGALAVTSVAGTLAGDTLITVAGAEASGTTLGYKVLGKAAAVKSGDPSTGYTAFTTPDDITAATGKVITIVEFDAAGRAIKVGTCSVVAKA</sequence>
<comment type="caution">
    <text evidence="4">The sequence shown here is derived from an EMBL/GenBank/DDBJ whole genome shotgun (WGS) entry which is preliminary data.</text>
</comment>
<reference evidence="4 5" key="1">
    <citation type="journal article" date="2017" name="ISME J.">
        <title>Potential for microbial H2 and metal transformations associated with novel bacteria and archaea in deep terrestrial subsurface sediments.</title>
        <authorList>
            <person name="Hernsdorf A.W."/>
            <person name="Amano Y."/>
            <person name="Miyakawa K."/>
            <person name="Ise K."/>
            <person name="Suzuki Y."/>
            <person name="Anantharaman K."/>
            <person name="Probst A."/>
            <person name="Burstein D."/>
            <person name="Thomas B.C."/>
            <person name="Banfield J.F."/>
        </authorList>
    </citation>
    <scope>NUCLEOTIDE SEQUENCE [LARGE SCALE GENOMIC DNA]</scope>
    <source>
        <strain evidence="4">HGW-Wallbacteria-1</strain>
    </source>
</reference>
<evidence type="ECO:0000256" key="2">
    <source>
        <dbReference type="SAM" id="MobiDB-lite"/>
    </source>
</evidence>
<dbReference type="Gene3D" id="3.30.2400.10">
    <property type="entry name" value="Major capsid protein gp5"/>
    <property type="match status" value="1"/>
</dbReference>
<dbReference type="AlphaFoldDB" id="A0A2N1PHH4"/>
<dbReference type="InterPro" id="IPR054612">
    <property type="entry name" value="Phage_capsid-like_C"/>
</dbReference>